<accession>A0A1N6NKL2</accession>
<keyword evidence="4" id="KW-0675">Receptor</keyword>
<feature type="chain" id="PRO_5009937264" evidence="2">
    <location>
        <begin position="25"/>
        <end position="315"/>
    </location>
</feature>
<dbReference type="Pfam" id="PF03401">
    <property type="entry name" value="TctC"/>
    <property type="match status" value="1"/>
</dbReference>
<feature type="signal peptide" evidence="2">
    <location>
        <begin position="1"/>
        <end position="24"/>
    </location>
</feature>
<name>A0A1N6NKL2_9BACI</name>
<dbReference type="EMBL" id="MWSK01000001">
    <property type="protein sequence ID" value="OXS80076.1"/>
    <property type="molecule type" value="Genomic_DNA"/>
</dbReference>
<evidence type="ECO:0000313" key="6">
    <source>
        <dbReference type="Proteomes" id="UP000215545"/>
    </source>
</evidence>
<dbReference type="STRING" id="1017273.SAMN05443094_101190"/>
<evidence type="ECO:0000313" key="5">
    <source>
        <dbReference type="Proteomes" id="UP000186385"/>
    </source>
</evidence>
<evidence type="ECO:0000256" key="1">
    <source>
        <dbReference type="ARBA" id="ARBA00006987"/>
    </source>
</evidence>
<reference evidence="3" key="3">
    <citation type="submission" date="2017-03" db="EMBL/GenBank/DDBJ databases">
        <authorList>
            <person name="Dastager S.G."/>
            <person name="Neurgaonkar P.S."/>
            <person name="Dharne M.S."/>
        </authorList>
    </citation>
    <scope>NUCLEOTIDE SEQUENCE</scope>
    <source>
        <strain evidence="3">DSM 25145</strain>
    </source>
</reference>
<dbReference type="InterPro" id="IPR042100">
    <property type="entry name" value="Bug_dom1"/>
</dbReference>
<sequence>MKKALLWMIVLLLAAGCSPDPPLADQEVTIIVPGAPDGGWDALAMSIKRVMEKEELTDKEIRIVYKEGDGGENGWSRLNESGSGTIAINSSLLLTNELLGHSTLHFSDFTPLATMASEWQTVIVPEDSPIQSITDLMHILRQNPEQHPVGIEPQFGNDDQIAFAEAARAQNLSAASLRFFRYSNADALLQALQSGEVAAASLSSSQSEAFAANEAVRIIAISSPERLGHLPNVPTWKEQGIDVVFPHWRGVMGPGDMSEREKKQWQELLTAVQSSPYWKEELQENHWTAFYRNSQDTEALLEADFKKYRYMMEQK</sequence>
<gene>
    <name evidence="3" type="ORF">B1B05_00915</name>
    <name evidence="4" type="ORF">SAMN05443094_101190</name>
</gene>
<dbReference type="PANTHER" id="PTHR42928">
    <property type="entry name" value="TRICARBOXYLATE-BINDING PROTEIN"/>
    <property type="match status" value="1"/>
</dbReference>
<dbReference type="EMBL" id="FTLX01000001">
    <property type="protein sequence ID" value="SIP92698.1"/>
    <property type="molecule type" value="Genomic_DNA"/>
</dbReference>
<reference evidence="4 5" key="1">
    <citation type="submission" date="2017-01" db="EMBL/GenBank/DDBJ databases">
        <authorList>
            <person name="Mah S.A."/>
            <person name="Swanson W.J."/>
            <person name="Moy G.W."/>
            <person name="Vacquier V.D."/>
        </authorList>
    </citation>
    <scope>NUCLEOTIDE SEQUENCE [LARGE SCALE GENOMIC DNA]</scope>
    <source>
        <strain evidence="4 5">NIO-1016</strain>
    </source>
</reference>
<dbReference type="SUPFAM" id="SSF53850">
    <property type="entry name" value="Periplasmic binding protein-like II"/>
    <property type="match status" value="1"/>
</dbReference>
<organism evidence="4 5">
    <name type="scientific">Domibacillus enclensis</name>
    <dbReference type="NCBI Taxonomy" id="1017273"/>
    <lineage>
        <taxon>Bacteria</taxon>
        <taxon>Bacillati</taxon>
        <taxon>Bacillota</taxon>
        <taxon>Bacilli</taxon>
        <taxon>Bacillales</taxon>
        <taxon>Bacillaceae</taxon>
        <taxon>Domibacillus</taxon>
    </lineage>
</organism>
<comment type="similarity">
    <text evidence="1">Belongs to the UPF0065 (bug) family.</text>
</comment>
<evidence type="ECO:0000313" key="3">
    <source>
        <dbReference type="EMBL" id="OXS80076.1"/>
    </source>
</evidence>
<dbReference type="Gene3D" id="3.40.190.10">
    <property type="entry name" value="Periplasmic binding protein-like II"/>
    <property type="match status" value="1"/>
</dbReference>
<keyword evidence="6" id="KW-1185">Reference proteome</keyword>
<evidence type="ECO:0000313" key="4">
    <source>
        <dbReference type="EMBL" id="SIP92698.1"/>
    </source>
</evidence>
<dbReference type="PROSITE" id="PS51257">
    <property type="entry name" value="PROKAR_LIPOPROTEIN"/>
    <property type="match status" value="1"/>
</dbReference>
<reference evidence="6" key="2">
    <citation type="submission" date="2017-03" db="EMBL/GenBank/DDBJ databases">
        <title>Bacillus sp. V-88(T) DSM27956, whole genome shotgun sequencing project.</title>
        <authorList>
            <person name="Dastager S.G."/>
            <person name="Neurgaonkar P.S."/>
            <person name="Dharne M.S."/>
        </authorList>
    </citation>
    <scope>NUCLEOTIDE SEQUENCE [LARGE SCALE GENOMIC DNA]</scope>
    <source>
        <strain evidence="6">DSM 25145</strain>
    </source>
</reference>
<proteinExistence type="inferred from homology"/>
<dbReference type="Proteomes" id="UP000215545">
    <property type="component" value="Unassembled WGS sequence"/>
</dbReference>
<dbReference type="PIRSF" id="PIRSF017082">
    <property type="entry name" value="YflP"/>
    <property type="match status" value="1"/>
</dbReference>
<protein>
    <submittedName>
        <fullName evidence="4">Tripartite-type tricarboxylate transporter, receptor component TctC</fullName>
    </submittedName>
</protein>
<dbReference type="Proteomes" id="UP000186385">
    <property type="component" value="Unassembled WGS sequence"/>
</dbReference>
<dbReference type="AlphaFoldDB" id="A0A1N6NKL2"/>
<dbReference type="PANTHER" id="PTHR42928:SF3">
    <property type="entry name" value="UPF0065 PROTEIN YFLP"/>
    <property type="match status" value="1"/>
</dbReference>
<keyword evidence="2" id="KW-0732">Signal</keyword>
<dbReference type="OrthoDB" id="9780943at2"/>
<dbReference type="InterPro" id="IPR005064">
    <property type="entry name" value="BUG"/>
</dbReference>
<dbReference type="Gene3D" id="3.40.190.150">
    <property type="entry name" value="Bordetella uptake gene, domain 1"/>
    <property type="match status" value="1"/>
</dbReference>
<evidence type="ECO:0000256" key="2">
    <source>
        <dbReference type="SAM" id="SignalP"/>
    </source>
</evidence>